<evidence type="ECO:0000313" key="2">
    <source>
        <dbReference type="Proteomes" id="UP000032633"/>
    </source>
</evidence>
<dbReference type="EMBL" id="CP011058">
    <property type="protein sequence ID" value="AJY75943.1"/>
    <property type="molecule type" value="Genomic_DNA"/>
</dbReference>
<name>A0A0D5NLY2_9BACL</name>
<organism evidence="1 2">
    <name type="scientific">Paenibacillus beijingensis</name>
    <dbReference type="NCBI Taxonomy" id="1126833"/>
    <lineage>
        <taxon>Bacteria</taxon>
        <taxon>Bacillati</taxon>
        <taxon>Bacillota</taxon>
        <taxon>Bacilli</taxon>
        <taxon>Bacillales</taxon>
        <taxon>Paenibacillaceae</taxon>
        <taxon>Paenibacillus</taxon>
    </lineage>
</organism>
<reference evidence="2" key="2">
    <citation type="submission" date="2015-03" db="EMBL/GenBank/DDBJ databases">
        <title>Genome sequence of Paenibacillus beijingensis strain DSM 24997T.</title>
        <authorList>
            <person name="Kwak Y."/>
            <person name="Shin J.-H."/>
        </authorList>
    </citation>
    <scope>NUCLEOTIDE SEQUENCE [LARGE SCALE GENOMIC DNA]</scope>
    <source>
        <strain evidence="2">DSM 24997</strain>
    </source>
</reference>
<gene>
    <name evidence="1" type="ORF">VN24_17030</name>
</gene>
<dbReference type="KEGG" id="pbj:VN24_17030"/>
<evidence type="ECO:0008006" key="3">
    <source>
        <dbReference type="Google" id="ProtNLM"/>
    </source>
</evidence>
<keyword evidence="2" id="KW-1185">Reference proteome</keyword>
<reference evidence="1 2" key="1">
    <citation type="journal article" date="2015" name="J. Biotechnol.">
        <title>Complete genome sequence of Paenibacillus beijingensis 7188(T) (=DSM 24997(T)), a novel rhizobacterium from jujube garden soil.</title>
        <authorList>
            <person name="Kwak Y."/>
            <person name="Shin J.H."/>
        </authorList>
    </citation>
    <scope>NUCLEOTIDE SEQUENCE [LARGE SCALE GENOMIC DNA]</scope>
    <source>
        <strain evidence="1 2">DSM 24997</strain>
    </source>
</reference>
<dbReference type="Proteomes" id="UP000032633">
    <property type="component" value="Chromosome"/>
</dbReference>
<proteinExistence type="predicted"/>
<sequence>MNELVRNVTQKDLQFAAGKAELEVLPRKPANVQVLSVEIACRGKTCNCTGIPGIFCLNRDLAGKKMYLCRNFNIIDK</sequence>
<protein>
    <recommendedName>
        <fullName evidence="3">Lantibiotic</fullName>
    </recommendedName>
</protein>
<dbReference type="HOGENOM" id="CLU_2634706_0_0_9"/>
<accession>A0A0D5NLY2</accession>
<dbReference type="PATRIC" id="fig|1126833.4.peg.3735"/>
<evidence type="ECO:0000313" key="1">
    <source>
        <dbReference type="EMBL" id="AJY75943.1"/>
    </source>
</evidence>
<dbReference type="AlphaFoldDB" id="A0A0D5NLY2"/>